<evidence type="ECO:0000256" key="3">
    <source>
        <dbReference type="ARBA" id="ARBA00022448"/>
    </source>
</evidence>
<dbReference type="PANTHER" id="PTHR43840">
    <property type="entry name" value="MITOCHONDRIAL METAL TRANSPORTER 1-RELATED"/>
    <property type="match status" value="1"/>
</dbReference>
<evidence type="ECO:0000256" key="2">
    <source>
        <dbReference type="ARBA" id="ARBA00010212"/>
    </source>
</evidence>
<dbReference type="SUPFAM" id="SSF161111">
    <property type="entry name" value="Cation efflux protein transmembrane domain-like"/>
    <property type="match status" value="1"/>
</dbReference>
<accession>A0A1C3E970</accession>
<keyword evidence="4" id="KW-0408">Iron</keyword>
<gene>
    <name evidence="11" type="ORF">A8L45_21815</name>
</gene>
<comment type="subcellular location">
    <subcellularLocation>
        <location evidence="1">Membrane</location>
        <topology evidence="1">Multi-pass membrane protein</topology>
    </subcellularLocation>
</comment>
<keyword evidence="4" id="KW-0410">Iron transport</keyword>
<evidence type="ECO:0000256" key="5">
    <source>
        <dbReference type="ARBA" id="ARBA00022692"/>
    </source>
</evidence>
<dbReference type="OrthoDB" id="268546at2"/>
<comment type="caution">
    <text evidence="11">The sequence shown here is derived from an EMBL/GenBank/DDBJ whole genome shotgun (WGS) entry which is preliminary data.</text>
</comment>
<dbReference type="Gene3D" id="1.20.1510.10">
    <property type="entry name" value="Cation efflux protein transmembrane domain"/>
    <property type="match status" value="1"/>
</dbReference>
<dbReference type="InterPro" id="IPR058533">
    <property type="entry name" value="Cation_efflux_TM"/>
</dbReference>
<evidence type="ECO:0000256" key="7">
    <source>
        <dbReference type="ARBA" id="ARBA00022989"/>
    </source>
</evidence>
<feature type="transmembrane region" description="Helical" evidence="9">
    <location>
        <begin position="12"/>
        <end position="32"/>
    </location>
</feature>
<evidence type="ECO:0000256" key="1">
    <source>
        <dbReference type="ARBA" id="ARBA00004141"/>
    </source>
</evidence>
<dbReference type="GO" id="GO:0005886">
    <property type="term" value="C:plasma membrane"/>
    <property type="evidence" value="ECO:0007669"/>
    <property type="project" value="TreeGrafter"/>
</dbReference>
<keyword evidence="6" id="KW-0862">Zinc</keyword>
<proteinExistence type="inferred from homology"/>
<reference evidence="11 12" key="1">
    <citation type="submission" date="2016-05" db="EMBL/GenBank/DDBJ databases">
        <title>Genomic Taxonomy of the Vibrionaceae.</title>
        <authorList>
            <person name="Gomez-Gil B."/>
            <person name="Enciso-Ibarra J."/>
        </authorList>
    </citation>
    <scope>NUCLEOTIDE SEQUENCE [LARGE SCALE GENOMIC DNA]</scope>
    <source>
        <strain evidence="11 12">CAIM 1920</strain>
    </source>
</reference>
<dbReference type="Pfam" id="PF01545">
    <property type="entry name" value="Cation_efflux"/>
    <property type="match status" value="1"/>
</dbReference>
<keyword evidence="6" id="KW-0406">Ion transport</keyword>
<evidence type="ECO:0000256" key="8">
    <source>
        <dbReference type="ARBA" id="ARBA00023136"/>
    </source>
</evidence>
<dbReference type="GO" id="GO:0015093">
    <property type="term" value="F:ferrous iron transmembrane transporter activity"/>
    <property type="evidence" value="ECO:0007669"/>
    <property type="project" value="TreeGrafter"/>
</dbReference>
<dbReference type="NCBIfam" id="TIGR01297">
    <property type="entry name" value="CDF"/>
    <property type="match status" value="1"/>
</dbReference>
<evidence type="ECO:0000313" key="11">
    <source>
        <dbReference type="EMBL" id="ODA29766.1"/>
    </source>
</evidence>
<dbReference type="GO" id="GO:0015341">
    <property type="term" value="F:zinc efflux antiporter activity"/>
    <property type="evidence" value="ECO:0007669"/>
    <property type="project" value="TreeGrafter"/>
</dbReference>
<feature type="domain" description="Cation efflux protein transmembrane" evidence="10">
    <location>
        <begin position="14"/>
        <end position="213"/>
    </location>
</feature>
<keyword evidence="7 9" id="KW-1133">Transmembrane helix</keyword>
<evidence type="ECO:0000256" key="4">
    <source>
        <dbReference type="ARBA" id="ARBA00022496"/>
    </source>
</evidence>
<dbReference type="GO" id="GO:0006882">
    <property type="term" value="P:intracellular zinc ion homeostasis"/>
    <property type="evidence" value="ECO:0007669"/>
    <property type="project" value="TreeGrafter"/>
</dbReference>
<feature type="transmembrane region" description="Helical" evidence="9">
    <location>
        <begin position="155"/>
        <end position="178"/>
    </location>
</feature>
<dbReference type="InterPro" id="IPR050291">
    <property type="entry name" value="CDF_Transporter"/>
</dbReference>
<organism evidence="11 12">
    <name type="scientific">Veronia pacifica</name>
    <dbReference type="NCBI Taxonomy" id="1080227"/>
    <lineage>
        <taxon>Bacteria</taxon>
        <taxon>Pseudomonadati</taxon>
        <taxon>Pseudomonadota</taxon>
        <taxon>Gammaproteobacteria</taxon>
        <taxon>Vibrionales</taxon>
        <taxon>Vibrionaceae</taxon>
        <taxon>Veronia</taxon>
    </lineage>
</organism>
<keyword evidence="5 9" id="KW-0812">Transmembrane</keyword>
<name>A0A1C3E970_9GAMM</name>
<evidence type="ECO:0000259" key="10">
    <source>
        <dbReference type="Pfam" id="PF01545"/>
    </source>
</evidence>
<feature type="transmembrane region" description="Helical" evidence="9">
    <location>
        <begin position="82"/>
        <end position="103"/>
    </location>
</feature>
<keyword evidence="3" id="KW-0813">Transport</keyword>
<evidence type="ECO:0000313" key="12">
    <source>
        <dbReference type="Proteomes" id="UP000094936"/>
    </source>
</evidence>
<feature type="transmembrane region" description="Helical" evidence="9">
    <location>
        <begin position="115"/>
        <end position="135"/>
    </location>
</feature>
<sequence length="304" mass="34034">MASSRRISREKLSLKLSLAGTVVMALSGLIVGKLVNSQAIMLDGIFSFLSMGMTGLSLYTAHLISQPEDEQFQFGYSHLEPLISVINGIVILVICGFAFYTGITSLFNEGHQVELGAALGYALFSTLLCFSIFFAERYISKEVQSELVRVDSQEWLVDGILSGTILIGFMLVALLSWLGFSDWNRYVDPILVSSLALVAAMLPISVLRKNLKEVLLITPNNKVKHGVDSTLKKIAEHHQFSDYSSHFVKSGRRYDLEINILIDNPEQWPLERQDQIREVIDNTIVRRLGNTWLSVSFTAKSKWL</sequence>
<dbReference type="GO" id="GO:0015086">
    <property type="term" value="F:cadmium ion transmembrane transporter activity"/>
    <property type="evidence" value="ECO:0007669"/>
    <property type="project" value="TreeGrafter"/>
</dbReference>
<feature type="transmembrane region" description="Helical" evidence="9">
    <location>
        <begin position="38"/>
        <end position="61"/>
    </location>
</feature>
<dbReference type="AlphaFoldDB" id="A0A1C3E970"/>
<keyword evidence="8 9" id="KW-0472">Membrane</keyword>
<feature type="transmembrane region" description="Helical" evidence="9">
    <location>
        <begin position="190"/>
        <end position="207"/>
    </location>
</feature>
<dbReference type="PANTHER" id="PTHR43840:SF15">
    <property type="entry name" value="MITOCHONDRIAL METAL TRANSPORTER 1-RELATED"/>
    <property type="match status" value="1"/>
</dbReference>
<keyword evidence="12" id="KW-1185">Reference proteome</keyword>
<dbReference type="InterPro" id="IPR027469">
    <property type="entry name" value="Cation_efflux_TMD_sf"/>
</dbReference>
<evidence type="ECO:0000256" key="9">
    <source>
        <dbReference type="SAM" id="Phobius"/>
    </source>
</evidence>
<comment type="similarity">
    <text evidence="2">Belongs to the cation diffusion facilitator (CDF) transporter (TC 2.A.4) family. FieF subfamily.</text>
</comment>
<protein>
    <submittedName>
        <fullName evidence="11">Cation diffusion facilitator family transporter</fullName>
    </submittedName>
</protein>
<keyword evidence="6" id="KW-0864">Zinc transport</keyword>
<dbReference type="EMBL" id="LYBM01000064">
    <property type="protein sequence ID" value="ODA29766.1"/>
    <property type="molecule type" value="Genomic_DNA"/>
</dbReference>
<dbReference type="Proteomes" id="UP000094936">
    <property type="component" value="Unassembled WGS sequence"/>
</dbReference>
<dbReference type="InterPro" id="IPR002524">
    <property type="entry name" value="Cation_efflux"/>
</dbReference>
<evidence type="ECO:0000256" key="6">
    <source>
        <dbReference type="ARBA" id="ARBA00022906"/>
    </source>
</evidence>